<dbReference type="AlphaFoldDB" id="A0A853FYY4"/>
<dbReference type="NCBIfam" id="TIGR01844">
    <property type="entry name" value="type_I_sec_TolC"/>
    <property type="match status" value="1"/>
</dbReference>
<accession>A0A853FYY4</accession>
<keyword evidence="5" id="KW-0812">Transmembrane</keyword>
<name>A0A853FYY4_9BURK</name>
<dbReference type="InterPro" id="IPR051906">
    <property type="entry name" value="TolC-like"/>
</dbReference>
<keyword evidence="7" id="KW-0998">Cell outer membrane</keyword>
<organism evidence="9 10">
    <name type="scientific">Parapusillimonas granuli</name>
    <dbReference type="NCBI Taxonomy" id="380911"/>
    <lineage>
        <taxon>Bacteria</taxon>
        <taxon>Pseudomonadati</taxon>
        <taxon>Pseudomonadota</taxon>
        <taxon>Betaproteobacteria</taxon>
        <taxon>Burkholderiales</taxon>
        <taxon>Alcaligenaceae</taxon>
        <taxon>Parapusillimonas</taxon>
    </lineage>
</organism>
<gene>
    <name evidence="9" type="ORF">H0A72_10990</name>
</gene>
<evidence type="ECO:0000256" key="8">
    <source>
        <dbReference type="SAM" id="SignalP"/>
    </source>
</evidence>
<feature type="signal peptide" evidence="8">
    <location>
        <begin position="1"/>
        <end position="22"/>
    </location>
</feature>
<comment type="subcellular location">
    <subcellularLocation>
        <location evidence="1">Cell outer membrane</location>
    </subcellularLocation>
</comment>
<dbReference type="SUPFAM" id="SSF56954">
    <property type="entry name" value="Outer membrane efflux proteins (OEP)"/>
    <property type="match status" value="1"/>
</dbReference>
<evidence type="ECO:0000256" key="6">
    <source>
        <dbReference type="ARBA" id="ARBA00023136"/>
    </source>
</evidence>
<dbReference type="InterPro" id="IPR003423">
    <property type="entry name" value="OMP_efflux"/>
</dbReference>
<keyword evidence="10" id="KW-1185">Reference proteome</keyword>
<proteinExistence type="inferred from homology"/>
<dbReference type="GO" id="GO:0015562">
    <property type="term" value="F:efflux transmembrane transporter activity"/>
    <property type="evidence" value="ECO:0007669"/>
    <property type="project" value="InterPro"/>
</dbReference>
<comment type="similarity">
    <text evidence="2">Belongs to the outer membrane factor (OMF) (TC 1.B.17) family.</text>
</comment>
<evidence type="ECO:0000256" key="7">
    <source>
        <dbReference type="ARBA" id="ARBA00023237"/>
    </source>
</evidence>
<dbReference type="Gene3D" id="1.20.1600.10">
    <property type="entry name" value="Outer membrane efflux proteins (OEP)"/>
    <property type="match status" value="1"/>
</dbReference>
<feature type="chain" id="PRO_5032918131" evidence="8">
    <location>
        <begin position="23"/>
        <end position="477"/>
    </location>
</feature>
<dbReference type="GO" id="GO:0009279">
    <property type="term" value="C:cell outer membrane"/>
    <property type="evidence" value="ECO:0007669"/>
    <property type="project" value="UniProtKB-SubCell"/>
</dbReference>
<sequence length="477" mass="51388">MRVILALASAVCLAAAQGGAQAQQSAAAPAAVAPGSVLTLSDAWRAALQNDPTYQAAISEREAGQTNRAMGRAGLLPQVSAALGRNKIRGTLDSPTAFGGVTTTDLDYMSKTNEIRATQSVFNWSRIAEYRQSNARADYSLAVFDTRSKDTAVRLINRYFQTLLSYENVVLSQSYLEANEKQILAARRRFDSGEGTITDVRETSSRRDLARADLIQAQDALVVARRELQEMVGSAPSAIVGLQSGFKTRPLDPATLEGWLSAAMSNNAEIRAGIEGLRISEREIDRTFGGHLPTLDIVASRRLVENETISTRDQDSNTTSFGVQISLPIFSGGLTSAQVEQARHNRDRAAQELAATRERIAVEVTRQYQAVVSGAERIAALVVAVESSAAALTAVERGYQAGTRSIVDILDAQDQLYRSRLELTKARLQYVLARLMLAGAAGTLDAAAIDTVTDAYFDGGRAPVNIDQKLVPVVARK</sequence>
<dbReference type="Pfam" id="PF02321">
    <property type="entry name" value="OEP"/>
    <property type="match status" value="2"/>
</dbReference>
<dbReference type="GO" id="GO:0015288">
    <property type="term" value="F:porin activity"/>
    <property type="evidence" value="ECO:0007669"/>
    <property type="project" value="TreeGrafter"/>
</dbReference>
<keyword evidence="3" id="KW-0813">Transport</keyword>
<dbReference type="Proteomes" id="UP000559809">
    <property type="component" value="Unassembled WGS sequence"/>
</dbReference>
<dbReference type="PANTHER" id="PTHR30026">
    <property type="entry name" value="OUTER MEMBRANE PROTEIN TOLC"/>
    <property type="match status" value="1"/>
</dbReference>
<keyword evidence="8" id="KW-0732">Signal</keyword>
<evidence type="ECO:0000256" key="4">
    <source>
        <dbReference type="ARBA" id="ARBA00022452"/>
    </source>
</evidence>
<evidence type="ECO:0000256" key="3">
    <source>
        <dbReference type="ARBA" id="ARBA00022448"/>
    </source>
</evidence>
<evidence type="ECO:0000313" key="10">
    <source>
        <dbReference type="Proteomes" id="UP000559809"/>
    </source>
</evidence>
<dbReference type="EMBL" id="JACCEM010000005">
    <property type="protein sequence ID" value="NYT49833.1"/>
    <property type="molecule type" value="Genomic_DNA"/>
</dbReference>
<comment type="caution">
    <text evidence="9">The sequence shown here is derived from an EMBL/GenBank/DDBJ whole genome shotgun (WGS) entry which is preliminary data.</text>
</comment>
<dbReference type="InterPro" id="IPR010130">
    <property type="entry name" value="T1SS_OMP_TolC"/>
</dbReference>
<evidence type="ECO:0000256" key="5">
    <source>
        <dbReference type="ARBA" id="ARBA00022692"/>
    </source>
</evidence>
<evidence type="ECO:0000256" key="1">
    <source>
        <dbReference type="ARBA" id="ARBA00004442"/>
    </source>
</evidence>
<dbReference type="GO" id="GO:1990281">
    <property type="term" value="C:efflux pump complex"/>
    <property type="evidence" value="ECO:0007669"/>
    <property type="project" value="TreeGrafter"/>
</dbReference>
<keyword evidence="6" id="KW-0472">Membrane</keyword>
<protein>
    <submittedName>
        <fullName evidence="9">TolC family outer membrane protein</fullName>
    </submittedName>
</protein>
<evidence type="ECO:0000256" key="2">
    <source>
        <dbReference type="ARBA" id="ARBA00007613"/>
    </source>
</evidence>
<dbReference type="RefSeq" id="WP_180155177.1">
    <property type="nucleotide sequence ID" value="NZ_JACCEM010000005.1"/>
</dbReference>
<keyword evidence="4" id="KW-1134">Transmembrane beta strand</keyword>
<dbReference type="PANTHER" id="PTHR30026:SF20">
    <property type="entry name" value="OUTER MEMBRANE PROTEIN TOLC"/>
    <property type="match status" value="1"/>
</dbReference>
<reference evidence="9 10" key="1">
    <citation type="submission" date="2020-07" db="EMBL/GenBank/DDBJ databases">
        <title>Taxonomic revisions and descriptions of new bacterial species based on genomic comparisons in the high-G+C-content subgroup of the family Alcaligenaceae.</title>
        <authorList>
            <person name="Szabo A."/>
            <person name="Felfoldi T."/>
        </authorList>
    </citation>
    <scope>NUCLEOTIDE SEQUENCE [LARGE SCALE GENOMIC DNA]</scope>
    <source>
        <strain evidence="9 10">LMG 24012</strain>
    </source>
</reference>
<evidence type="ECO:0000313" key="9">
    <source>
        <dbReference type="EMBL" id="NYT49833.1"/>
    </source>
</evidence>